<feature type="transmembrane region" description="Helical" evidence="2">
    <location>
        <begin position="60"/>
        <end position="78"/>
    </location>
</feature>
<organism evidence="4 5">
    <name type="scientific">Actinomadura rudentiformis</name>
    <dbReference type="NCBI Taxonomy" id="359158"/>
    <lineage>
        <taxon>Bacteria</taxon>
        <taxon>Bacillati</taxon>
        <taxon>Actinomycetota</taxon>
        <taxon>Actinomycetes</taxon>
        <taxon>Streptosporangiales</taxon>
        <taxon>Thermomonosporaceae</taxon>
        <taxon>Actinomadura</taxon>
    </lineage>
</organism>
<dbReference type="Gene3D" id="2.60.120.10">
    <property type="entry name" value="Jelly Rolls"/>
    <property type="match status" value="1"/>
</dbReference>
<protein>
    <submittedName>
        <fullName evidence="4">Cyclic nucleotide-binding domain-containing protein</fullName>
    </submittedName>
</protein>
<dbReference type="SUPFAM" id="SSF55073">
    <property type="entry name" value="Nucleotide cyclase"/>
    <property type="match status" value="1"/>
</dbReference>
<dbReference type="SUPFAM" id="SSF51206">
    <property type="entry name" value="cAMP-binding domain-like"/>
    <property type="match status" value="1"/>
</dbReference>
<keyword evidence="5" id="KW-1185">Reference proteome</keyword>
<feature type="compositionally biased region" description="Polar residues" evidence="1">
    <location>
        <begin position="178"/>
        <end position="192"/>
    </location>
</feature>
<evidence type="ECO:0000313" key="5">
    <source>
        <dbReference type="Proteomes" id="UP000468735"/>
    </source>
</evidence>
<dbReference type="GO" id="GO:0005829">
    <property type="term" value="C:cytosol"/>
    <property type="evidence" value="ECO:0007669"/>
    <property type="project" value="TreeGrafter"/>
</dbReference>
<dbReference type="OrthoDB" id="3482507at2"/>
<gene>
    <name evidence="4" type="ORF">F8566_38430</name>
</gene>
<feature type="compositionally biased region" description="Basic and acidic residues" evidence="1">
    <location>
        <begin position="156"/>
        <end position="173"/>
    </location>
</feature>
<reference evidence="4 5" key="1">
    <citation type="submission" date="2019-09" db="EMBL/GenBank/DDBJ databases">
        <title>Actinomadura physcomitrii sp. nov., a novel actinomycete isolated from moss [Physcomitrium sphaericum (Ludw) Fuernr].</title>
        <authorList>
            <person name="Zhuang X."/>
            <person name="Liu C."/>
        </authorList>
    </citation>
    <scope>NUCLEOTIDE SEQUENCE [LARGE SCALE GENOMIC DNA]</scope>
    <source>
        <strain evidence="4 5">HMC1</strain>
    </source>
</reference>
<feature type="domain" description="Cyclic nucleotide-binding" evidence="3">
    <location>
        <begin position="243"/>
        <end position="345"/>
    </location>
</feature>
<keyword evidence="2" id="KW-0472">Membrane</keyword>
<dbReference type="InterPro" id="IPR014710">
    <property type="entry name" value="RmlC-like_jellyroll"/>
</dbReference>
<dbReference type="Proteomes" id="UP000468735">
    <property type="component" value="Unassembled WGS sequence"/>
</dbReference>
<evidence type="ECO:0000256" key="2">
    <source>
        <dbReference type="SAM" id="Phobius"/>
    </source>
</evidence>
<evidence type="ECO:0000313" key="4">
    <source>
        <dbReference type="EMBL" id="KAB2342430.1"/>
    </source>
</evidence>
<keyword evidence="2" id="KW-0812">Transmembrane</keyword>
<proteinExistence type="predicted"/>
<dbReference type="InterPro" id="IPR000595">
    <property type="entry name" value="cNMP-bd_dom"/>
</dbReference>
<dbReference type="Pfam" id="PF00027">
    <property type="entry name" value="cNMP_binding"/>
    <property type="match status" value="1"/>
</dbReference>
<dbReference type="PROSITE" id="PS50042">
    <property type="entry name" value="CNMP_BINDING_3"/>
    <property type="match status" value="1"/>
</dbReference>
<evidence type="ECO:0000259" key="3">
    <source>
        <dbReference type="PROSITE" id="PS50042"/>
    </source>
</evidence>
<dbReference type="PANTHER" id="PTHR24567:SF74">
    <property type="entry name" value="HTH-TYPE TRANSCRIPTIONAL REGULATOR ARCR"/>
    <property type="match status" value="1"/>
</dbReference>
<dbReference type="Gene3D" id="3.30.70.1230">
    <property type="entry name" value="Nucleotide cyclase"/>
    <property type="match status" value="1"/>
</dbReference>
<dbReference type="GO" id="GO:0003700">
    <property type="term" value="F:DNA-binding transcription factor activity"/>
    <property type="evidence" value="ECO:0007669"/>
    <property type="project" value="TreeGrafter"/>
</dbReference>
<dbReference type="PANTHER" id="PTHR24567">
    <property type="entry name" value="CRP FAMILY TRANSCRIPTIONAL REGULATORY PROTEIN"/>
    <property type="match status" value="1"/>
</dbReference>
<dbReference type="EMBL" id="WBMT01000022">
    <property type="protein sequence ID" value="KAB2342430.1"/>
    <property type="molecule type" value="Genomic_DNA"/>
</dbReference>
<dbReference type="SMART" id="SM00100">
    <property type="entry name" value="cNMP"/>
    <property type="match status" value="1"/>
</dbReference>
<sequence length="612" mass="65621">MYFVWATSYAGRIRARARPRAPSPGKGGGVNRVRDRRRWNKAGALRVPGTPPRRPIKPSLSMALIGLSMLVIAGAVLVGGVRGIIAALLALIAVPIAGFTYDQIALTRKGRSLATTVEEIQALKSSDQLAFTRPLTAIFRPVRGSSARESALEPTKTARNEATRHETAADVRRWAVLTSVSASGPTESTQPASAAGTGEPSRSGAHSPARPTVPAGRPAGGDGTTGTPGPDGRLPMTGPRPNFWQALTIEERQALRARAHEATYRPGDVLCREGRPAEHVIVIMSGWAKVWVHEPDGIRDIALRGPGDLVGERAALLVRARSAMVTAETEVGAFQTRTESFLEFITEYPRVQAVLERQVYDRLTEVPPRPAAPDHADVPVWAGSPVWEGTPLWAGPQGWAGPHGWPGQPVQPQAPAWSGGNCSILLTDIAGFGGHSRDDDDRMIVRDAMYVMLQDAFAGSGLGQPDYYQEDRGDGALIVVPPDTPTRSVVDPTLARLAALLRRHNRRASEATRLQLRIALHVGPVTWDPRGVSGTAIIQTARLLEAPVLKNRLAETGADLGFIASTFVYETVIQQGPGFVDPACYLPVEIQVKESALTGWMYLAGGSSLRAV</sequence>
<feature type="transmembrane region" description="Helical" evidence="2">
    <location>
        <begin position="84"/>
        <end position="101"/>
    </location>
</feature>
<comment type="caution">
    <text evidence="4">The sequence shown here is derived from an EMBL/GenBank/DDBJ whole genome shotgun (WGS) entry which is preliminary data.</text>
</comment>
<accession>A0A6H9YM64</accession>
<keyword evidence="2" id="KW-1133">Transmembrane helix</keyword>
<feature type="region of interest" description="Disordered" evidence="1">
    <location>
        <begin position="144"/>
        <end position="241"/>
    </location>
</feature>
<dbReference type="InterPro" id="IPR050397">
    <property type="entry name" value="Env_Response_Regulators"/>
</dbReference>
<dbReference type="InterPro" id="IPR029787">
    <property type="entry name" value="Nucleotide_cyclase"/>
</dbReference>
<dbReference type="CDD" id="cd00038">
    <property type="entry name" value="CAP_ED"/>
    <property type="match status" value="1"/>
</dbReference>
<evidence type="ECO:0000256" key="1">
    <source>
        <dbReference type="SAM" id="MobiDB-lite"/>
    </source>
</evidence>
<dbReference type="AlphaFoldDB" id="A0A6H9YM64"/>
<name>A0A6H9YM64_9ACTN</name>
<dbReference type="InterPro" id="IPR018490">
    <property type="entry name" value="cNMP-bd_dom_sf"/>
</dbReference>